<dbReference type="EMBL" id="JABXYR010000001">
    <property type="protein sequence ID" value="NWO22479.1"/>
    <property type="molecule type" value="Genomic_DNA"/>
</dbReference>
<evidence type="ECO:0000313" key="13">
    <source>
        <dbReference type="Proteomes" id="UP000526307"/>
    </source>
</evidence>
<dbReference type="AlphaFoldDB" id="A0A7Y8VQ13"/>
<evidence type="ECO:0000313" key="12">
    <source>
        <dbReference type="EMBL" id="NWO22479.1"/>
    </source>
</evidence>
<reference evidence="12 13" key="1">
    <citation type="submission" date="2020-06" db="EMBL/GenBank/DDBJ databases">
        <title>Mogibacterium timidum strain W9173 genomic sequence.</title>
        <authorList>
            <person name="Wade W.G."/>
            <person name="Johnston C.D."/>
            <person name="Chen T."/>
            <person name="Dewhirst F.E."/>
        </authorList>
    </citation>
    <scope>NUCLEOTIDE SEQUENCE [LARGE SCALE GENOMIC DNA]</scope>
    <source>
        <strain evidence="12 13">W9173</strain>
    </source>
</reference>
<proteinExistence type="inferred from homology"/>
<gene>
    <name evidence="12" type="primary">pgeF</name>
    <name evidence="12" type="ORF">HW270_00030</name>
</gene>
<evidence type="ECO:0000256" key="4">
    <source>
        <dbReference type="ARBA" id="ARBA00022679"/>
    </source>
</evidence>
<evidence type="ECO:0000256" key="3">
    <source>
        <dbReference type="ARBA" id="ARBA00007353"/>
    </source>
</evidence>
<dbReference type="PANTHER" id="PTHR30616:SF2">
    <property type="entry name" value="PURINE NUCLEOSIDE PHOSPHORYLASE LACC1"/>
    <property type="match status" value="1"/>
</dbReference>
<dbReference type="InterPro" id="IPR003730">
    <property type="entry name" value="Cu_polyphenol_OxRdtase"/>
</dbReference>
<dbReference type="InterPro" id="IPR011324">
    <property type="entry name" value="Cytotoxic_necrot_fac-like_cat"/>
</dbReference>
<name>A0A7Y8VQ13_9FIRM</name>
<dbReference type="PANTHER" id="PTHR30616">
    <property type="entry name" value="UNCHARACTERIZED PROTEIN YFIH"/>
    <property type="match status" value="1"/>
</dbReference>
<evidence type="ECO:0000256" key="10">
    <source>
        <dbReference type="ARBA" id="ARBA00049893"/>
    </source>
</evidence>
<dbReference type="GO" id="GO:0005507">
    <property type="term" value="F:copper ion binding"/>
    <property type="evidence" value="ECO:0007669"/>
    <property type="project" value="TreeGrafter"/>
</dbReference>
<comment type="catalytic activity">
    <reaction evidence="10">
        <text>S-methyl-5'-thioadenosine + phosphate = 5-(methylsulfanyl)-alpha-D-ribose 1-phosphate + adenine</text>
        <dbReference type="Rhea" id="RHEA:11852"/>
        <dbReference type="ChEBI" id="CHEBI:16708"/>
        <dbReference type="ChEBI" id="CHEBI:17509"/>
        <dbReference type="ChEBI" id="CHEBI:43474"/>
        <dbReference type="ChEBI" id="CHEBI:58533"/>
        <dbReference type="EC" id="2.4.2.28"/>
    </reaction>
    <physiologicalReaction direction="left-to-right" evidence="10">
        <dbReference type="Rhea" id="RHEA:11853"/>
    </physiologicalReaction>
</comment>
<dbReference type="GO" id="GO:0016787">
    <property type="term" value="F:hydrolase activity"/>
    <property type="evidence" value="ECO:0007669"/>
    <property type="project" value="UniProtKB-KW"/>
</dbReference>
<evidence type="ECO:0000256" key="7">
    <source>
        <dbReference type="ARBA" id="ARBA00022833"/>
    </source>
</evidence>
<keyword evidence="4" id="KW-0808">Transferase</keyword>
<evidence type="ECO:0000256" key="11">
    <source>
        <dbReference type="RuleBase" id="RU361274"/>
    </source>
</evidence>
<comment type="catalytic activity">
    <reaction evidence="8">
        <text>adenosine + H2O + H(+) = inosine + NH4(+)</text>
        <dbReference type="Rhea" id="RHEA:24408"/>
        <dbReference type="ChEBI" id="CHEBI:15377"/>
        <dbReference type="ChEBI" id="CHEBI:15378"/>
        <dbReference type="ChEBI" id="CHEBI:16335"/>
        <dbReference type="ChEBI" id="CHEBI:17596"/>
        <dbReference type="ChEBI" id="CHEBI:28938"/>
        <dbReference type="EC" id="3.5.4.4"/>
    </reaction>
    <physiologicalReaction direction="left-to-right" evidence="8">
        <dbReference type="Rhea" id="RHEA:24409"/>
    </physiologicalReaction>
</comment>
<keyword evidence="13" id="KW-1185">Reference proteome</keyword>
<sequence length="255" mass="28366">MFERFNDKLICEYSTRIGGVSTGCYDSMNLSLTTDDALSNILANYEIWCRSLGVDTHQIVMVHQTHGNEVIRVSLENCGEGLYSPRRRGIDGMVTDARGVALVTSHADCTPIYVYDPIHEAIGLCHAGWRGTTREIAERTVNRMIDEFESDPVDLYAAIGPCISIKHFECDSDVIDAISNMNVRNIPHAYTYNPLKGKFNVSMPAINKAVLMSAGVPADHIEIDGSCTYEQRDKYFSHRRDGLARGGQVALLMLK</sequence>
<dbReference type="RefSeq" id="WP_178978013.1">
    <property type="nucleotide sequence ID" value="NZ_JABXYR010000001.1"/>
</dbReference>
<comment type="similarity">
    <text evidence="3 11">Belongs to the purine nucleoside phosphorylase YfiH/LACC1 family.</text>
</comment>
<evidence type="ECO:0000256" key="9">
    <source>
        <dbReference type="ARBA" id="ARBA00048968"/>
    </source>
</evidence>
<dbReference type="GO" id="GO:0017061">
    <property type="term" value="F:S-methyl-5-thioadenosine phosphorylase activity"/>
    <property type="evidence" value="ECO:0007669"/>
    <property type="project" value="UniProtKB-EC"/>
</dbReference>
<protein>
    <recommendedName>
        <fullName evidence="11">Purine nucleoside phosphorylase</fullName>
    </recommendedName>
</protein>
<evidence type="ECO:0000256" key="2">
    <source>
        <dbReference type="ARBA" id="ARBA00003215"/>
    </source>
</evidence>
<dbReference type="SUPFAM" id="SSF64438">
    <property type="entry name" value="CNF1/YfiH-like putative cysteine hydrolases"/>
    <property type="match status" value="1"/>
</dbReference>
<evidence type="ECO:0000256" key="8">
    <source>
        <dbReference type="ARBA" id="ARBA00047989"/>
    </source>
</evidence>
<comment type="caution">
    <text evidence="12">The sequence shown here is derived from an EMBL/GenBank/DDBJ whole genome shotgun (WGS) entry which is preliminary data.</text>
</comment>
<dbReference type="Pfam" id="PF02578">
    <property type="entry name" value="Cu-oxidase_4"/>
    <property type="match status" value="1"/>
</dbReference>
<keyword evidence="5" id="KW-0479">Metal-binding</keyword>
<dbReference type="CDD" id="cd16833">
    <property type="entry name" value="YfiH"/>
    <property type="match status" value="1"/>
</dbReference>
<keyword evidence="7" id="KW-0862">Zinc</keyword>
<dbReference type="NCBIfam" id="TIGR00726">
    <property type="entry name" value="peptidoglycan editing factor PgeF"/>
    <property type="match status" value="1"/>
</dbReference>
<dbReference type="InterPro" id="IPR038371">
    <property type="entry name" value="Cu_polyphenol_OxRdtase_sf"/>
</dbReference>
<dbReference type="Proteomes" id="UP000526307">
    <property type="component" value="Unassembled WGS sequence"/>
</dbReference>
<keyword evidence="6" id="KW-0378">Hydrolase</keyword>
<evidence type="ECO:0000256" key="6">
    <source>
        <dbReference type="ARBA" id="ARBA00022801"/>
    </source>
</evidence>
<comment type="catalytic activity">
    <reaction evidence="9">
        <text>adenosine + phosphate = alpha-D-ribose 1-phosphate + adenine</text>
        <dbReference type="Rhea" id="RHEA:27642"/>
        <dbReference type="ChEBI" id="CHEBI:16335"/>
        <dbReference type="ChEBI" id="CHEBI:16708"/>
        <dbReference type="ChEBI" id="CHEBI:43474"/>
        <dbReference type="ChEBI" id="CHEBI:57720"/>
        <dbReference type="EC" id="2.4.2.1"/>
    </reaction>
    <physiologicalReaction direction="left-to-right" evidence="9">
        <dbReference type="Rhea" id="RHEA:27643"/>
    </physiologicalReaction>
</comment>
<comment type="catalytic activity">
    <reaction evidence="1">
        <text>inosine + phosphate = alpha-D-ribose 1-phosphate + hypoxanthine</text>
        <dbReference type="Rhea" id="RHEA:27646"/>
        <dbReference type="ChEBI" id="CHEBI:17368"/>
        <dbReference type="ChEBI" id="CHEBI:17596"/>
        <dbReference type="ChEBI" id="CHEBI:43474"/>
        <dbReference type="ChEBI" id="CHEBI:57720"/>
        <dbReference type="EC" id="2.4.2.1"/>
    </reaction>
    <physiologicalReaction direction="left-to-right" evidence="1">
        <dbReference type="Rhea" id="RHEA:27647"/>
    </physiologicalReaction>
</comment>
<dbReference type="Gene3D" id="3.60.140.10">
    <property type="entry name" value="CNF1/YfiH-like putative cysteine hydrolases"/>
    <property type="match status" value="1"/>
</dbReference>
<evidence type="ECO:0000256" key="5">
    <source>
        <dbReference type="ARBA" id="ARBA00022723"/>
    </source>
</evidence>
<organism evidence="12 13">
    <name type="scientific">Mogibacterium timidum</name>
    <dbReference type="NCBI Taxonomy" id="35519"/>
    <lineage>
        <taxon>Bacteria</taxon>
        <taxon>Bacillati</taxon>
        <taxon>Bacillota</taxon>
        <taxon>Clostridia</taxon>
        <taxon>Peptostreptococcales</taxon>
        <taxon>Anaerovoracaceae</taxon>
        <taxon>Mogibacterium</taxon>
    </lineage>
</organism>
<evidence type="ECO:0000256" key="1">
    <source>
        <dbReference type="ARBA" id="ARBA00000553"/>
    </source>
</evidence>
<accession>A0A7Y8VQ13</accession>
<comment type="function">
    <text evidence="2">Purine nucleoside enzyme that catalyzes the phosphorolysis of adenosine and inosine nucleosides, yielding D-ribose 1-phosphate and the respective free bases, adenine and hypoxanthine. Also catalyzes the phosphorolysis of S-methyl-5'-thioadenosine into adenine and S-methyl-5-thio-alpha-D-ribose 1-phosphate. Also has adenosine deaminase activity.</text>
</comment>